<dbReference type="Gene3D" id="2.80.10.50">
    <property type="match status" value="1"/>
</dbReference>
<name>A0A9E6UIU8_9HYPH</name>
<gene>
    <name evidence="2" type="ORF">K6K41_07010</name>
</gene>
<dbReference type="RefSeq" id="WP_261404504.1">
    <property type="nucleotide sequence ID" value="NZ_CP081869.1"/>
</dbReference>
<dbReference type="KEGG" id="cmet:K6K41_07010"/>
<keyword evidence="3" id="KW-1185">Reference proteome</keyword>
<accession>A0A9E6UIU8</accession>
<dbReference type="EMBL" id="CP081869">
    <property type="protein sequence ID" value="QZO01263.1"/>
    <property type="molecule type" value="Genomic_DNA"/>
</dbReference>
<dbReference type="InterPro" id="IPR037293">
    <property type="entry name" value="Gal_Oxidase_central_sf"/>
</dbReference>
<dbReference type="SUPFAM" id="SSF50370">
    <property type="entry name" value="Ricin B-like lectins"/>
    <property type="match status" value="1"/>
</dbReference>
<dbReference type="InterPro" id="IPR000772">
    <property type="entry name" value="Ricin_B_lectin"/>
</dbReference>
<sequence>MRAPIVSFVAAVVCLAFIGSGGAFARVERLLVNRNSGMCAELKDANLQVGARVSQGRCSDQPHQRWLFQKTAAVSRIVNVRSGMCLAARPSDGAAVVQAPCNGEASQNWSFRRVQDWFQIVSAVSGECLDVADSSIDDDAASLHAACGEANSQKWTLSDPALKSVWSPKISLPLIPVAASTLRNGKILMWASHDPFTFGDDQGKTFTTIFDLASGSSTSVTVSSTGHDMFLSGHRHPA</sequence>
<evidence type="ECO:0000313" key="3">
    <source>
        <dbReference type="Proteomes" id="UP000825701"/>
    </source>
</evidence>
<dbReference type="Pfam" id="PF00652">
    <property type="entry name" value="Ricin_B_lectin"/>
    <property type="match status" value="1"/>
</dbReference>
<reference evidence="2" key="1">
    <citation type="submission" date="2021-08" db="EMBL/GenBank/DDBJ databases">
        <authorList>
            <person name="Zhang H."/>
            <person name="Xu M."/>
            <person name="Yu Z."/>
            <person name="Yang L."/>
            <person name="Cai Y."/>
        </authorList>
    </citation>
    <scope>NUCLEOTIDE SEQUENCE</scope>
    <source>
        <strain evidence="2">CHL1</strain>
    </source>
</reference>
<dbReference type="InterPro" id="IPR035992">
    <property type="entry name" value="Ricin_B-like_lectins"/>
</dbReference>
<protein>
    <submittedName>
        <fullName evidence="2">RICIN domain-containing protein</fullName>
    </submittedName>
</protein>
<dbReference type="CDD" id="cd00161">
    <property type="entry name" value="beta-trefoil_Ricin-like"/>
    <property type="match status" value="1"/>
</dbReference>
<dbReference type="AlphaFoldDB" id="A0A9E6UIU8"/>
<dbReference type="Gene3D" id="2.130.10.80">
    <property type="entry name" value="Galactose oxidase/kelch, beta-propeller"/>
    <property type="match status" value="1"/>
</dbReference>
<proteinExistence type="predicted"/>
<evidence type="ECO:0000259" key="1">
    <source>
        <dbReference type="SMART" id="SM00458"/>
    </source>
</evidence>
<feature type="domain" description="Ricin B lectin" evidence="1">
    <location>
        <begin position="26"/>
        <end position="158"/>
    </location>
</feature>
<evidence type="ECO:0000313" key="2">
    <source>
        <dbReference type="EMBL" id="QZO01263.1"/>
    </source>
</evidence>
<dbReference type="SMART" id="SM00458">
    <property type="entry name" value="RICIN"/>
    <property type="match status" value="1"/>
</dbReference>
<dbReference type="Proteomes" id="UP000825701">
    <property type="component" value="Chromosome"/>
</dbReference>
<organism evidence="2 3">
    <name type="scientific">Chenggangzhangella methanolivorans</name>
    <dbReference type="NCBI Taxonomy" id="1437009"/>
    <lineage>
        <taxon>Bacteria</taxon>
        <taxon>Pseudomonadati</taxon>
        <taxon>Pseudomonadota</taxon>
        <taxon>Alphaproteobacteria</taxon>
        <taxon>Hyphomicrobiales</taxon>
        <taxon>Methylopilaceae</taxon>
        <taxon>Chenggangzhangella</taxon>
    </lineage>
</organism>